<feature type="non-terminal residue" evidence="4">
    <location>
        <position position="1"/>
    </location>
</feature>
<evidence type="ECO:0000256" key="1">
    <source>
        <dbReference type="ARBA" id="ARBA00022722"/>
    </source>
</evidence>
<dbReference type="SUPFAM" id="SSF53098">
    <property type="entry name" value="Ribonuclease H-like"/>
    <property type="match status" value="1"/>
</dbReference>
<dbReference type="OrthoDB" id="16516at2759"/>
<sequence>KHEAIVLSSHKVVISAAKDEIVLLSAIDYLTGEVLISHLVLPYEQVDDWRSSTTGITLSIMDDALEKEFAVLDGWKAAREALWQLIDSDTILVGYTLRRDLDALRMIHGCGVDMAILTQRSAGGSLGRRHIALENLCRELLKFELQAHGERGLDCLEMAFAIRELVLWSINNKAKLTAWAKEK</sequence>
<evidence type="ECO:0008006" key="6">
    <source>
        <dbReference type="Google" id="ProtNLM"/>
    </source>
</evidence>
<dbReference type="InterPro" id="IPR047021">
    <property type="entry name" value="REXO1/3/4-like"/>
</dbReference>
<keyword evidence="5" id="KW-1185">Reference proteome</keyword>
<gene>
    <name evidence="4" type="ORF">AOQ84DRAFT_266624</name>
</gene>
<keyword evidence="1" id="KW-0540">Nuclease</keyword>
<reference evidence="4 5" key="1">
    <citation type="journal article" date="2016" name="Nat. Commun.">
        <title>Ectomycorrhizal ecology is imprinted in the genome of the dominant symbiotic fungus Cenococcum geophilum.</title>
        <authorList>
            <consortium name="DOE Joint Genome Institute"/>
            <person name="Peter M."/>
            <person name="Kohler A."/>
            <person name="Ohm R.A."/>
            <person name="Kuo A."/>
            <person name="Krutzmann J."/>
            <person name="Morin E."/>
            <person name="Arend M."/>
            <person name="Barry K.W."/>
            <person name="Binder M."/>
            <person name="Choi C."/>
            <person name="Clum A."/>
            <person name="Copeland A."/>
            <person name="Grisel N."/>
            <person name="Haridas S."/>
            <person name="Kipfer T."/>
            <person name="LaButti K."/>
            <person name="Lindquist E."/>
            <person name="Lipzen A."/>
            <person name="Maire R."/>
            <person name="Meier B."/>
            <person name="Mihaltcheva S."/>
            <person name="Molinier V."/>
            <person name="Murat C."/>
            <person name="Poggeler S."/>
            <person name="Quandt C.A."/>
            <person name="Sperisen C."/>
            <person name="Tritt A."/>
            <person name="Tisserant E."/>
            <person name="Crous P.W."/>
            <person name="Henrissat B."/>
            <person name="Nehls U."/>
            <person name="Egli S."/>
            <person name="Spatafora J.W."/>
            <person name="Grigoriev I.V."/>
            <person name="Martin F.M."/>
        </authorList>
    </citation>
    <scope>NUCLEOTIDE SEQUENCE [LARGE SCALE GENOMIC DNA]</scope>
    <source>
        <strain evidence="4 5">CBS 207.34</strain>
    </source>
</reference>
<protein>
    <recommendedName>
        <fullName evidence="6">Exonuclease</fullName>
    </recommendedName>
</protein>
<keyword evidence="3" id="KW-0269">Exonuclease</keyword>
<evidence type="ECO:0000256" key="2">
    <source>
        <dbReference type="ARBA" id="ARBA00022801"/>
    </source>
</evidence>
<dbReference type="GO" id="GO:0003676">
    <property type="term" value="F:nucleic acid binding"/>
    <property type="evidence" value="ECO:0007669"/>
    <property type="project" value="InterPro"/>
</dbReference>
<dbReference type="Gene3D" id="3.30.420.10">
    <property type="entry name" value="Ribonuclease H-like superfamily/Ribonuclease H"/>
    <property type="match status" value="1"/>
</dbReference>
<dbReference type="EMBL" id="KV748447">
    <property type="protein sequence ID" value="OCL15445.1"/>
    <property type="molecule type" value="Genomic_DNA"/>
</dbReference>
<dbReference type="InterPro" id="IPR036397">
    <property type="entry name" value="RNaseH_sf"/>
</dbReference>
<proteinExistence type="predicted"/>
<organism evidence="4 5">
    <name type="scientific">Glonium stellatum</name>
    <dbReference type="NCBI Taxonomy" id="574774"/>
    <lineage>
        <taxon>Eukaryota</taxon>
        <taxon>Fungi</taxon>
        <taxon>Dikarya</taxon>
        <taxon>Ascomycota</taxon>
        <taxon>Pezizomycotina</taxon>
        <taxon>Dothideomycetes</taxon>
        <taxon>Pleosporomycetidae</taxon>
        <taxon>Gloniales</taxon>
        <taxon>Gloniaceae</taxon>
        <taxon>Glonium</taxon>
    </lineage>
</organism>
<dbReference type="PANTHER" id="PTHR12801">
    <property type="entry name" value="RNA EXONUCLEASE REXO1 / RECO3 FAMILY MEMBER-RELATED"/>
    <property type="match status" value="1"/>
</dbReference>
<dbReference type="GO" id="GO:0005634">
    <property type="term" value="C:nucleus"/>
    <property type="evidence" value="ECO:0007669"/>
    <property type="project" value="TreeGrafter"/>
</dbReference>
<evidence type="ECO:0000256" key="3">
    <source>
        <dbReference type="ARBA" id="ARBA00022839"/>
    </source>
</evidence>
<dbReference type="InterPro" id="IPR012337">
    <property type="entry name" value="RNaseH-like_sf"/>
</dbReference>
<accession>A0A8E2FE10</accession>
<dbReference type="AlphaFoldDB" id="A0A8E2FE10"/>
<dbReference type="GO" id="GO:0004527">
    <property type="term" value="F:exonuclease activity"/>
    <property type="evidence" value="ECO:0007669"/>
    <property type="project" value="UniProtKB-KW"/>
</dbReference>
<feature type="non-terminal residue" evidence="4">
    <location>
        <position position="183"/>
    </location>
</feature>
<evidence type="ECO:0000313" key="4">
    <source>
        <dbReference type="EMBL" id="OCL15445.1"/>
    </source>
</evidence>
<evidence type="ECO:0000313" key="5">
    <source>
        <dbReference type="Proteomes" id="UP000250140"/>
    </source>
</evidence>
<name>A0A8E2FE10_9PEZI</name>
<dbReference type="Proteomes" id="UP000250140">
    <property type="component" value="Unassembled WGS sequence"/>
</dbReference>
<keyword evidence="2" id="KW-0378">Hydrolase</keyword>